<evidence type="ECO:0000256" key="3">
    <source>
        <dbReference type="ARBA" id="ARBA00022801"/>
    </source>
</evidence>
<organism evidence="6 7">
    <name type="scientific">Streptomyces phaeochromogenes</name>
    <dbReference type="NCBI Taxonomy" id="1923"/>
    <lineage>
        <taxon>Bacteria</taxon>
        <taxon>Bacillati</taxon>
        <taxon>Actinomycetota</taxon>
        <taxon>Actinomycetes</taxon>
        <taxon>Kitasatosporales</taxon>
        <taxon>Streptomycetaceae</taxon>
        <taxon>Streptomyces</taxon>
        <taxon>Streptomyces phaeochromogenes group</taxon>
    </lineage>
</organism>
<comment type="similarity">
    <text evidence="2 4">Belongs to the Nudix hydrolase family.</text>
</comment>
<dbReference type="InterPro" id="IPR020084">
    <property type="entry name" value="NUDIX_hydrolase_CS"/>
</dbReference>
<dbReference type="Proteomes" id="UP001340816">
    <property type="component" value="Chromosome"/>
</dbReference>
<gene>
    <name evidence="6" type="ORF">OHB35_01760</name>
</gene>
<comment type="cofactor">
    <cofactor evidence="1">
        <name>Mg(2+)</name>
        <dbReference type="ChEBI" id="CHEBI:18420"/>
    </cofactor>
</comment>
<reference evidence="6 7" key="1">
    <citation type="submission" date="2022-10" db="EMBL/GenBank/DDBJ databases">
        <title>The complete genomes of actinobacterial strains from the NBC collection.</title>
        <authorList>
            <person name="Joergensen T.S."/>
            <person name="Alvarez Arevalo M."/>
            <person name="Sterndorff E.B."/>
            <person name="Faurdal D."/>
            <person name="Vuksanovic O."/>
            <person name="Mourched A.-S."/>
            <person name="Charusanti P."/>
            <person name="Shaw S."/>
            <person name="Blin K."/>
            <person name="Weber T."/>
        </authorList>
    </citation>
    <scope>NUCLEOTIDE SEQUENCE [LARGE SCALE GENOMIC DNA]</scope>
    <source>
        <strain evidence="6 7">NBC 01752</strain>
    </source>
</reference>
<keyword evidence="3 4" id="KW-0378">Hydrolase</keyword>
<dbReference type="PROSITE" id="PS51462">
    <property type="entry name" value="NUDIX"/>
    <property type="match status" value="1"/>
</dbReference>
<proteinExistence type="inferred from homology"/>
<dbReference type="RefSeq" id="WP_326762833.1">
    <property type="nucleotide sequence ID" value="NZ_CP109135.1"/>
</dbReference>
<sequence length="133" mass="15002">MALWHHDSVLLVFDRRRQKWELPGGVIEPGESPRLAASRELLEETGQKADAPSQFAGYAKFMLHPDGRVEYGALFIGNVTRPEPFRENEEVSAFRWWDPRGPLPGGSESLDLHLARLVMRSRHRDGQANPCAG</sequence>
<evidence type="ECO:0000259" key="5">
    <source>
        <dbReference type="PROSITE" id="PS51462"/>
    </source>
</evidence>
<evidence type="ECO:0000313" key="7">
    <source>
        <dbReference type="Proteomes" id="UP001340816"/>
    </source>
</evidence>
<dbReference type="InterPro" id="IPR000086">
    <property type="entry name" value="NUDIX_hydrolase_dom"/>
</dbReference>
<dbReference type="Gene3D" id="3.90.79.10">
    <property type="entry name" value="Nucleoside Triphosphate Pyrophosphohydrolase"/>
    <property type="match status" value="1"/>
</dbReference>
<dbReference type="CDD" id="cd02883">
    <property type="entry name" value="NUDIX_Hydrolase"/>
    <property type="match status" value="1"/>
</dbReference>
<dbReference type="PROSITE" id="PS00893">
    <property type="entry name" value="NUDIX_BOX"/>
    <property type="match status" value="1"/>
</dbReference>
<dbReference type="GO" id="GO:0016787">
    <property type="term" value="F:hydrolase activity"/>
    <property type="evidence" value="ECO:0007669"/>
    <property type="project" value="UniProtKB-KW"/>
</dbReference>
<feature type="domain" description="Nudix hydrolase" evidence="5">
    <location>
        <begin position="1"/>
        <end position="120"/>
    </location>
</feature>
<dbReference type="InterPro" id="IPR020476">
    <property type="entry name" value="Nudix_hydrolase"/>
</dbReference>
<dbReference type="PANTHER" id="PTHR43046">
    <property type="entry name" value="GDP-MANNOSE MANNOSYL HYDROLASE"/>
    <property type="match status" value="1"/>
</dbReference>
<evidence type="ECO:0000313" key="6">
    <source>
        <dbReference type="EMBL" id="WSD21337.1"/>
    </source>
</evidence>
<accession>A0ABZ1HRV4</accession>
<name>A0ABZ1HRV4_STRPH</name>
<keyword evidence="7" id="KW-1185">Reference proteome</keyword>
<dbReference type="PRINTS" id="PR00502">
    <property type="entry name" value="NUDIXFAMILY"/>
</dbReference>
<dbReference type="EMBL" id="CP109135">
    <property type="protein sequence ID" value="WSD21337.1"/>
    <property type="molecule type" value="Genomic_DNA"/>
</dbReference>
<dbReference type="SUPFAM" id="SSF55811">
    <property type="entry name" value="Nudix"/>
    <property type="match status" value="1"/>
</dbReference>
<evidence type="ECO:0000256" key="2">
    <source>
        <dbReference type="ARBA" id="ARBA00005582"/>
    </source>
</evidence>
<protein>
    <submittedName>
        <fullName evidence="6">NUDIX hydrolase</fullName>
    </submittedName>
</protein>
<evidence type="ECO:0000256" key="1">
    <source>
        <dbReference type="ARBA" id="ARBA00001946"/>
    </source>
</evidence>
<evidence type="ECO:0000256" key="4">
    <source>
        <dbReference type="RuleBase" id="RU003476"/>
    </source>
</evidence>
<dbReference type="PANTHER" id="PTHR43046:SF14">
    <property type="entry name" value="MUTT_NUDIX FAMILY PROTEIN"/>
    <property type="match status" value="1"/>
</dbReference>
<dbReference type="InterPro" id="IPR015797">
    <property type="entry name" value="NUDIX_hydrolase-like_dom_sf"/>
</dbReference>
<dbReference type="Pfam" id="PF00293">
    <property type="entry name" value="NUDIX"/>
    <property type="match status" value="1"/>
</dbReference>